<evidence type="ECO:0000256" key="4">
    <source>
        <dbReference type="ARBA" id="ARBA00022617"/>
    </source>
</evidence>
<evidence type="ECO:0000256" key="9">
    <source>
        <dbReference type="ARBA" id="ARBA00023180"/>
    </source>
</evidence>
<dbReference type="Gene3D" id="1.10.420.10">
    <property type="entry name" value="Peroxidase, domain 2"/>
    <property type="match status" value="1"/>
</dbReference>
<keyword evidence="11 14" id="KW-0106">Calcium</keyword>
<evidence type="ECO:0000256" key="7">
    <source>
        <dbReference type="ARBA" id="ARBA00023004"/>
    </source>
</evidence>
<comment type="cofactor">
    <cofactor evidence="11">
        <name>heme b</name>
        <dbReference type="ChEBI" id="CHEBI:60344"/>
    </cofactor>
    <text evidence="11">Binds 1 heme b (iron(II)-protoporphyrin IX) group per subunit.</text>
</comment>
<comment type="similarity">
    <text evidence="2 14">Belongs to the peroxidase family. Ligninase subfamily.</text>
</comment>
<dbReference type="GO" id="GO:0046872">
    <property type="term" value="F:metal ion binding"/>
    <property type="evidence" value="ECO:0007669"/>
    <property type="project" value="UniProtKB-UniRule"/>
</dbReference>
<evidence type="ECO:0000256" key="12">
    <source>
        <dbReference type="PIRSR" id="PIRSR601621-3"/>
    </source>
</evidence>
<evidence type="ECO:0000256" key="1">
    <source>
        <dbReference type="ARBA" id="ARBA00000189"/>
    </source>
</evidence>
<dbReference type="PROSITE" id="PS00436">
    <property type="entry name" value="PEROXIDASE_2"/>
    <property type="match status" value="1"/>
</dbReference>
<evidence type="ECO:0000256" key="13">
    <source>
        <dbReference type="PIRSR" id="PIRSR601621-4"/>
    </source>
</evidence>
<dbReference type="SUPFAM" id="SSF48113">
    <property type="entry name" value="Heme-dependent peroxidases"/>
    <property type="match status" value="1"/>
</dbReference>
<evidence type="ECO:0000256" key="11">
    <source>
        <dbReference type="PIRSR" id="PIRSR601621-2"/>
    </source>
</evidence>
<dbReference type="PRINTS" id="PR00462">
    <property type="entry name" value="LIGNINASE"/>
</dbReference>
<dbReference type="Pfam" id="PF00141">
    <property type="entry name" value="peroxidase"/>
    <property type="match status" value="1"/>
</dbReference>
<keyword evidence="4 11" id="KW-0349">Heme</keyword>
<name>A0A6A6SDM8_9PLEO</name>
<dbReference type="Pfam" id="PF11895">
    <property type="entry name" value="Peroxidase_ext"/>
    <property type="match status" value="1"/>
</dbReference>
<keyword evidence="8 13" id="KW-1015">Disulfide bond</keyword>
<evidence type="ECO:0000256" key="14">
    <source>
        <dbReference type="RuleBase" id="RU363051"/>
    </source>
</evidence>
<dbReference type="Gene3D" id="1.10.520.10">
    <property type="match status" value="1"/>
</dbReference>
<dbReference type="InterPro" id="IPR024589">
    <property type="entry name" value="Ligninase_C"/>
</dbReference>
<keyword evidence="14" id="KW-0732">Signal</keyword>
<feature type="binding site" evidence="11">
    <location>
        <position position="199"/>
    </location>
    <ligand>
        <name>Ca(2+)</name>
        <dbReference type="ChEBI" id="CHEBI:29108"/>
        <label>2</label>
    </ligand>
</feature>
<feature type="signal peptide" evidence="14">
    <location>
        <begin position="1"/>
        <end position="18"/>
    </location>
</feature>
<dbReference type="PROSITE" id="PS50873">
    <property type="entry name" value="PEROXIDASE_4"/>
    <property type="match status" value="1"/>
</dbReference>
<dbReference type="PRINTS" id="PR00458">
    <property type="entry name" value="PEROXIDASE"/>
</dbReference>
<keyword evidence="7 11" id="KW-0408">Iron</keyword>
<feature type="binding site" evidence="11">
    <location>
        <position position="67"/>
    </location>
    <ligand>
        <name>Ca(2+)</name>
        <dbReference type="ChEBI" id="CHEBI:29108"/>
        <label>1</label>
    </ligand>
</feature>
<feature type="active site" description="Proton acceptor" evidence="10">
    <location>
        <position position="66"/>
    </location>
</feature>
<dbReference type="InterPro" id="IPR019794">
    <property type="entry name" value="Peroxidases_AS"/>
</dbReference>
<evidence type="ECO:0000256" key="6">
    <source>
        <dbReference type="ARBA" id="ARBA00023002"/>
    </source>
</evidence>
<feature type="binding site" evidence="11">
    <location>
        <position position="181"/>
    </location>
    <ligand>
        <name>Ca(2+)</name>
        <dbReference type="ChEBI" id="CHEBI:29108"/>
        <label>2</label>
    </ligand>
</feature>
<evidence type="ECO:0000259" key="16">
    <source>
        <dbReference type="PROSITE" id="PS50873"/>
    </source>
</evidence>
<feature type="binding site" evidence="11">
    <location>
        <position position="76"/>
    </location>
    <ligand>
        <name>Ca(2+)</name>
        <dbReference type="ChEBI" id="CHEBI:29108"/>
        <label>1</label>
    </ligand>
</feature>
<accession>A0A6A6SDM8</accession>
<proteinExistence type="inferred from homology"/>
<comment type="cofactor">
    <cofactor evidence="11 14">
        <name>Ca(2+)</name>
        <dbReference type="ChEBI" id="CHEBI:29108"/>
    </cofactor>
    <text evidence="11 14">Binds 2 calcium ions per subunit.</text>
</comment>
<evidence type="ECO:0000256" key="8">
    <source>
        <dbReference type="ARBA" id="ARBA00023157"/>
    </source>
</evidence>
<evidence type="ECO:0000256" key="15">
    <source>
        <dbReference type="SAM" id="MobiDB-lite"/>
    </source>
</evidence>
<dbReference type="InterPro" id="IPR000823">
    <property type="entry name" value="Peroxidase_pln"/>
</dbReference>
<organism evidence="17 18">
    <name type="scientific">Massarina eburnea CBS 473.64</name>
    <dbReference type="NCBI Taxonomy" id="1395130"/>
    <lineage>
        <taxon>Eukaryota</taxon>
        <taxon>Fungi</taxon>
        <taxon>Dikarya</taxon>
        <taxon>Ascomycota</taxon>
        <taxon>Pezizomycotina</taxon>
        <taxon>Dothideomycetes</taxon>
        <taxon>Pleosporomycetidae</taxon>
        <taxon>Pleosporales</taxon>
        <taxon>Massarineae</taxon>
        <taxon>Massarinaceae</taxon>
        <taxon>Massarina</taxon>
    </lineage>
</organism>
<feature type="disulfide bond" evidence="13">
    <location>
        <begin position="32"/>
        <end position="264"/>
    </location>
</feature>
<dbReference type="PANTHER" id="PTHR31517:SF48">
    <property type="entry name" value="PEROXIDASE 16-RELATED"/>
    <property type="match status" value="1"/>
</dbReference>
<evidence type="ECO:0000256" key="3">
    <source>
        <dbReference type="ARBA" id="ARBA00022559"/>
    </source>
</evidence>
<dbReference type="InterPro" id="IPR010255">
    <property type="entry name" value="Haem_peroxidase_sf"/>
</dbReference>
<evidence type="ECO:0000313" key="18">
    <source>
        <dbReference type="Proteomes" id="UP000799753"/>
    </source>
</evidence>
<evidence type="ECO:0000256" key="10">
    <source>
        <dbReference type="PIRSR" id="PIRSR601621-1"/>
    </source>
</evidence>
<dbReference type="PROSITE" id="PS00435">
    <property type="entry name" value="PEROXIDASE_1"/>
    <property type="match status" value="1"/>
</dbReference>
<feature type="compositionally biased region" description="Low complexity" evidence="15">
    <location>
        <begin position="282"/>
        <end position="294"/>
    </location>
</feature>
<keyword evidence="6 14" id="KW-0560">Oxidoreductase</keyword>
<evidence type="ECO:0000256" key="2">
    <source>
        <dbReference type="ARBA" id="ARBA00006089"/>
    </source>
</evidence>
<keyword evidence="9" id="KW-0325">Glycoprotein</keyword>
<sequence>MHSSSIILAASFAAICQGYSTLRPIQKRQSSCPSVWTEVATDLQSSFVSDGTCTDAARQAIRLSFHDCFPGSCDGSIITANECTDRGENSQMTEICGTLGEKSTSFNVSNADLIQFAAAIGIASCDGGFTTSFYAGRTDTDTANPTGQMPGANINATALVSLFTSKGFTKTELVALSGAHTIGKQLNGSAMDTSVGKFDSGFYKSVSDGSANPINADKYMSNSSDTKTEWNSVGASQTSFQDAFVPAMEKMSLMGWDKADLTDCSDIISGFASGSLKQSSVVESGSSQGSTSSGDDATKTGSATRNGDVARGAILAFVSAVIISWI</sequence>
<dbReference type="Proteomes" id="UP000799753">
    <property type="component" value="Unassembled WGS sequence"/>
</dbReference>
<feature type="binding site" description="axial binding residue" evidence="11">
    <location>
        <position position="180"/>
    </location>
    <ligand>
        <name>heme b</name>
        <dbReference type="ChEBI" id="CHEBI:60344"/>
    </ligand>
    <ligandPart>
        <name>Fe</name>
        <dbReference type="ChEBI" id="CHEBI:18248"/>
    </ligandPart>
</feature>
<dbReference type="GO" id="GO:0006979">
    <property type="term" value="P:response to oxidative stress"/>
    <property type="evidence" value="ECO:0007669"/>
    <property type="project" value="InterPro"/>
</dbReference>
<dbReference type="InterPro" id="IPR019793">
    <property type="entry name" value="Peroxidases_heam-ligand_BS"/>
</dbReference>
<feature type="binding site" evidence="11">
    <location>
        <position position="192"/>
    </location>
    <ligand>
        <name>Ca(2+)</name>
        <dbReference type="ChEBI" id="CHEBI:29108"/>
        <label>2</label>
    </ligand>
</feature>
<dbReference type="GO" id="GO:0140825">
    <property type="term" value="F:lactoperoxidase activity"/>
    <property type="evidence" value="ECO:0007669"/>
    <property type="project" value="UniProtKB-EC"/>
</dbReference>
<comment type="catalytic activity">
    <reaction evidence="1">
        <text>2 a phenolic donor + H2O2 = 2 a phenolic radical donor + 2 H2O</text>
        <dbReference type="Rhea" id="RHEA:56136"/>
        <dbReference type="ChEBI" id="CHEBI:15377"/>
        <dbReference type="ChEBI" id="CHEBI:16240"/>
        <dbReference type="ChEBI" id="CHEBI:139520"/>
        <dbReference type="ChEBI" id="CHEBI:139521"/>
        <dbReference type="EC" id="1.11.1.7"/>
    </reaction>
</comment>
<feature type="site" description="Transition state stabilizer" evidence="12">
    <location>
        <position position="62"/>
    </location>
</feature>
<dbReference type="PANTHER" id="PTHR31517">
    <property type="match status" value="1"/>
</dbReference>
<feature type="domain" description="Plant heme peroxidase family profile" evidence="16">
    <location>
        <begin position="19"/>
        <end position="284"/>
    </location>
</feature>
<dbReference type="AlphaFoldDB" id="A0A6A6SDM8"/>
<dbReference type="EC" id="1.11.1.-" evidence="14"/>
<feature type="disulfide bond" evidence="13">
    <location>
        <begin position="53"/>
        <end position="125"/>
    </location>
</feature>
<reference evidence="17" key="1">
    <citation type="journal article" date="2020" name="Stud. Mycol.">
        <title>101 Dothideomycetes genomes: a test case for predicting lifestyles and emergence of pathogens.</title>
        <authorList>
            <person name="Haridas S."/>
            <person name="Albert R."/>
            <person name="Binder M."/>
            <person name="Bloem J."/>
            <person name="Labutti K."/>
            <person name="Salamov A."/>
            <person name="Andreopoulos B."/>
            <person name="Baker S."/>
            <person name="Barry K."/>
            <person name="Bills G."/>
            <person name="Bluhm B."/>
            <person name="Cannon C."/>
            <person name="Castanera R."/>
            <person name="Culley D."/>
            <person name="Daum C."/>
            <person name="Ezra D."/>
            <person name="Gonzalez J."/>
            <person name="Henrissat B."/>
            <person name="Kuo A."/>
            <person name="Liang C."/>
            <person name="Lipzen A."/>
            <person name="Lutzoni F."/>
            <person name="Magnuson J."/>
            <person name="Mondo S."/>
            <person name="Nolan M."/>
            <person name="Ohm R."/>
            <person name="Pangilinan J."/>
            <person name="Park H.-J."/>
            <person name="Ramirez L."/>
            <person name="Alfaro M."/>
            <person name="Sun H."/>
            <person name="Tritt A."/>
            <person name="Yoshinaga Y."/>
            <person name="Zwiers L.-H."/>
            <person name="Turgeon B."/>
            <person name="Goodwin S."/>
            <person name="Spatafora J."/>
            <person name="Crous P."/>
            <person name="Grigoriev I."/>
        </authorList>
    </citation>
    <scope>NUCLEOTIDE SEQUENCE</scope>
    <source>
        <strain evidence="17">CBS 473.64</strain>
    </source>
</reference>
<feature type="chain" id="PRO_5025714345" description="Peroxidase" evidence="14">
    <location>
        <begin position="19"/>
        <end position="326"/>
    </location>
</feature>
<evidence type="ECO:0000256" key="5">
    <source>
        <dbReference type="ARBA" id="ARBA00022723"/>
    </source>
</evidence>
<keyword evidence="5 11" id="KW-0479">Metal-binding</keyword>
<feature type="binding site" evidence="11">
    <location>
        <position position="74"/>
    </location>
    <ligand>
        <name>Ca(2+)</name>
        <dbReference type="ChEBI" id="CHEBI:29108"/>
        <label>1</label>
    </ligand>
</feature>
<evidence type="ECO:0000313" key="17">
    <source>
        <dbReference type="EMBL" id="KAF2645879.1"/>
    </source>
</evidence>
<protein>
    <recommendedName>
        <fullName evidence="14">Peroxidase</fullName>
        <ecNumber evidence="14">1.11.1.-</ecNumber>
    </recommendedName>
</protein>
<dbReference type="InterPro" id="IPR001621">
    <property type="entry name" value="Ligninase"/>
</dbReference>
<keyword evidence="3 14" id="KW-0575">Peroxidase</keyword>
<dbReference type="OrthoDB" id="2113341at2759"/>
<feature type="region of interest" description="Disordered" evidence="15">
    <location>
        <begin position="282"/>
        <end position="304"/>
    </location>
</feature>
<gene>
    <name evidence="17" type="ORF">P280DRAFT_545780</name>
</gene>
<dbReference type="GO" id="GO:0020037">
    <property type="term" value="F:heme binding"/>
    <property type="evidence" value="ECO:0007669"/>
    <property type="project" value="UniProtKB-UniRule"/>
</dbReference>
<dbReference type="InterPro" id="IPR002016">
    <property type="entry name" value="Haem_peroxidase"/>
</dbReference>
<dbReference type="EMBL" id="MU006777">
    <property type="protein sequence ID" value="KAF2645879.1"/>
    <property type="molecule type" value="Genomic_DNA"/>
</dbReference>
<keyword evidence="18" id="KW-1185">Reference proteome</keyword>